<sequence>MYYEFSAGFWKNQVDITHQKEYIRSIFSQFQPFVKKNIDFLENLYKQGYFDTT</sequence>
<dbReference type="HOGENOM" id="CLU_3069823_0_0_1"/>
<organism evidence="1">
    <name type="scientific">Rhizophagus irregularis (strain DAOM 181602 / DAOM 197198 / MUCL 43194)</name>
    <name type="common">Arbuscular mycorrhizal fungus</name>
    <name type="synonym">Glomus intraradices</name>
    <dbReference type="NCBI Taxonomy" id="747089"/>
    <lineage>
        <taxon>Eukaryota</taxon>
        <taxon>Fungi</taxon>
        <taxon>Fungi incertae sedis</taxon>
        <taxon>Mucoromycota</taxon>
        <taxon>Glomeromycotina</taxon>
        <taxon>Glomeromycetes</taxon>
        <taxon>Glomerales</taxon>
        <taxon>Glomeraceae</taxon>
        <taxon>Rhizophagus</taxon>
    </lineage>
</organism>
<dbReference type="EMBL" id="KI278934">
    <property type="protein sequence ID" value="ESA18738.1"/>
    <property type="molecule type" value="Genomic_DNA"/>
</dbReference>
<accession>U9UJJ1</accession>
<gene>
    <name evidence="1" type="ORF">GLOINDRAFT_344435</name>
</gene>
<dbReference type="AlphaFoldDB" id="U9UJJ1"/>
<reference evidence="1" key="1">
    <citation type="submission" date="2013-07" db="EMBL/GenBank/DDBJ databases">
        <title>The genome of an arbuscular mycorrhizal fungus provides insights into the evolution of the oldest plant symbiosis.</title>
        <authorList>
            <consortium name="DOE Joint Genome Institute"/>
            <person name="Tisserant E."/>
            <person name="Malbreil M."/>
            <person name="Kuo A."/>
            <person name="Kohler A."/>
            <person name="Symeonidi A."/>
            <person name="Balestrini R."/>
            <person name="Charron P."/>
            <person name="Duensing N."/>
            <person name="Frei-dit-Frey N."/>
            <person name="Gianinazzi-Pearson V."/>
            <person name="Gilbert B."/>
            <person name="Handa Y."/>
            <person name="Hijri M."/>
            <person name="Kaul R."/>
            <person name="Kawaguchi M."/>
            <person name="Krajinski F."/>
            <person name="Lammers P."/>
            <person name="Lapierre D."/>
            <person name="Masclaux F.G."/>
            <person name="Murat C."/>
            <person name="Morin E."/>
            <person name="Ndikumana S."/>
            <person name="Pagni M."/>
            <person name="Petitpierre D."/>
            <person name="Requena N."/>
            <person name="Rosikiewicz P."/>
            <person name="Riley R."/>
            <person name="Saito K."/>
            <person name="San Clemente H."/>
            <person name="Shapiro H."/>
            <person name="van Tuinen D."/>
            <person name="Becard G."/>
            <person name="Bonfante P."/>
            <person name="Paszkowski U."/>
            <person name="Shachar-Hill Y."/>
            <person name="Young J.P."/>
            <person name="Sanders I.R."/>
            <person name="Henrissat B."/>
            <person name="Rensing S.A."/>
            <person name="Grigoriev I.V."/>
            <person name="Corradi N."/>
            <person name="Roux C."/>
            <person name="Martin F."/>
        </authorList>
    </citation>
    <scope>NUCLEOTIDE SEQUENCE</scope>
    <source>
        <strain evidence="1">DAOM 197198</strain>
    </source>
</reference>
<evidence type="ECO:0000313" key="1">
    <source>
        <dbReference type="EMBL" id="ESA18738.1"/>
    </source>
</evidence>
<name>U9UJJ1_RHIID</name>
<protein>
    <submittedName>
        <fullName evidence="1">Uncharacterized protein</fullName>
    </submittedName>
</protein>
<proteinExistence type="predicted"/>